<proteinExistence type="predicted"/>
<gene>
    <name evidence="2" type="ORF">L4923_14135</name>
</gene>
<accession>A0ABS9QFK9</accession>
<comment type="caution">
    <text evidence="2">The sequence shown here is derived from an EMBL/GenBank/DDBJ whole genome shotgun (WGS) entry which is preliminary data.</text>
</comment>
<dbReference type="EMBL" id="JAKREW010000012">
    <property type="protein sequence ID" value="MCG7506160.1"/>
    <property type="molecule type" value="Genomic_DNA"/>
</dbReference>
<protein>
    <submittedName>
        <fullName evidence="2">Hemerythrin domain-containing protein</fullName>
    </submittedName>
</protein>
<dbReference type="Pfam" id="PF01814">
    <property type="entry name" value="Hemerythrin"/>
    <property type="match status" value="1"/>
</dbReference>
<evidence type="ECO:0000313" key="2">
    <source>
        <dbReference type="EMBL" id="MCG7506160.1"/>
    </source>
</evidence>
<keyword evidence="3" id="KW-1185">Reference proteome</keyword>
<dbReference type="Gene3D" id="1.20.120.520">
    <property type="entry name" value="nmb1532 protein domain like"/>
    <property type="match status" value="1"/>
</dbReference>
<sequence>MEGARPEEAGRPARVMQRVHENKLALCAALESVADALPRGVCRAECLRIASLLVPLLRQAHAYEDDIIFPAFAVAAPDAYQTIHRLRVEHVEDESFADEVTEILLAVGHGEPIANAEAMGFMLRGLFETLRRHIAFEREHVLPAILG</sequence>
<feature type="domain" description="Hemerythrin-like" evidence="1">
    <location>
        <begin position="13"/>
        <end position="145"/>
    </location>
</feature>
<reference evidence="2 3" key="1">
    <citation type="submission" date="2022-02" db="EMBL/GenBank/DDBJ databases">
        <title>Draft genome sequence of Mezorhizobium retamae strain IRAMC:0171 isolated from Retama raetam nodules.</title>
        <authorList>
            <person name="Bengaied R."/>
            <person name="Sbissi I."/>
            <person name="Huber K."/>
            <person name="Ghodbane F."/>
            <person name="Nouioui I."/>
            <person name="Tarhouni M."/>
            <person name="Gtari M."/>
        </authorList>
    </citation>
    <scope>NUCLEOTIDE SEQUENCE [LARGE SCALE GENOMIC DNA]</scope>
    <source>
        <strain evidence="2 3">IRAMC:0171</strain>
    </source>
</reference>
<evidence type="ECO:0000259" key="1">
    <source>
        <dbReference type="Pfam" id="PF01814"/>
    </source>
</evidence>
<organism evidence="2 3">
    <name type="scientific">Mesorhizobium retamae</name>
    <dbReference type="NCBI Taxonomy" id="2912854"/>
    <lineage>
        <taxon>Bacteria</taxon>
        <taxon>Pseudomonadati</taxon>
        <taxon>Pseudomonadota</taxon>
        <taxon>Alphaproteobacteria</taxon>
        <taxon>Hyphomicrobiales</taxon>
        <taxon>Phyllobacteriaceae</taxon>
        <taxon>Mesorhizobium</taxon>
    </lineage>
</organism>
<dbReference type="InterPro" id="IPR012312">
    <property type="entry name" value="Hemerythrin-like"/>
</dbReference>
<dbReference type="Proteomes" id="UP001201701">
    <property type="component" value="Unassembled WGS sequence"/>
</dbReference>
<evidence type="ECO:0000313" key="3">
    <source>
        <dbReference type="Proteomes" id="UP001201701"/>
    </source>
</evidence>
<name>A0ABS9QFK9_9HYPH</name>